<sequence>MRLPEKYGRAAWPDSCPAANGGSTGNITPAQWPFLFSGSL</sequence>
<reference evidence="1 2" key="1">
    <citation type="submission" date="2009-01" db="EMBL/GenBank/DDBJ databases">
        <authorList>
            <person name="Fulton L."/>
            <person name="Clifton S."/>
            <person name="Chinwalla A.T."/>
            <person name="Mitreva M."/>
            <person name="Sodergren E."/>
            <person name="Weinstock G."/>
            <person name="Clifton S."/>
            <person name="Dooling D.J."/>
            <person name="Fulton B."/>
            <person name="Minx P."/>
            <person name="Pepin K.H."/>
            <person name="Johnson M."/>
            <person name="Bhonagiri V."/>
            <person name="Nash W.E."/>
            <person name="Mardis E.R."/>
            <person name="Wilson R.K."/>
        </authorList>
    </citation>
    <scope>NUCLEOTIDE SEQUENCE [LARGE SCALE GENOMIC DNA]</scope>
    <source>
        <strain evidence="1 2">ATCC 23834</strain>
    </source>
</reference>
<accession>C0DW42</accession>
<dbReference type="Proteomes" id="UP000005837">
    <property type="component" value="Unassembled WGS sequence"/>
</dbReference>
<protein>
    <submittedName>
        <fullName evidence="1">Uncharacterized protein</fullName>
    </submittedName>
</protein>
<proteinExistence type="predicted"/>
<evidence type="ECO:0000313" key="2">
    <source>
        <dbReference type="Proteomes" id="UP000005837"/>
    </source>
</evidence>
<evidence type="ECO:0000313" key="1">
    <source>
        <dbReference type="EMBL" id="EEG23741.1"/>
    </source>
</evidence>
<dbReference type="AlphaFoldDB" id="C0DW42"/>
<gene>
    <name evidence="1" type="ORF">EIKCOROL_01592</name>
</gene>
<dbReference type="EMBL" id="ACEA01000031">
    <property type="protein sequence ID" value="EEG23741.1"/>
    <property type="molecule type" value="Genomic_DNA"/>
</dbReference>
<name>C0DW42_EIKCO</name>
<organism evidence="1 2">
    <name type="scientific">Eikenella corrodens ATCC 23834</name>
    <dbReference type="NCBI Taxonomy" id="546274"/>
    <lineage>
        <taxon>Bacteria</taxon>
        <taxon>Pseudomonadati</taxon>
        <taxon>Pseudomonadota</taxon>
        <taxon>Betaproteobacteria</taxon>
        <taxon>Neisseriales</taxon>
        <taxon>Neisseriaceae</taxon>
        <taxon>Eikenella</taxon>
    </lineage>
</organism>
<dbReference type="HOGENOM" id="CLU_3288847_0_0_4"/>
<comment type="caution">
    <text evidence="1">The sequence shown here is derived from an EMBL/GenBank/DDBJ whole genome shotgun (WGS) entry which is preliminary data.</text>
</comment>